<dbReference type="AlphaFoldDB" id="A0A6N7USL0"/>
<accession>A0A6N7USL0</accession>
<name>A0A6N7USL0_9FIRM</name>
<proteinExistence type="predicted"/>
<comment type="caution">
    <text evidence="1">The sequence shown here is derived from an EMBL/GenBank/DDBJ whole genome shotgun (WGS) entry which is preliminary data.</text>
</comment>
<protein>
    <submittedName>
        <fullName evidence="1">Uncharacterized protein</fullName>
    </submittedName>
</protein>
<dbReference type="Proteomes" id="UP000434409">
    <property type="component" value="Unassembled WGS sequence"/>
</dbReference>
<sequence>MRNYTFYNYKGGKTLFPKNDWLTEEYLAEHEKIFMTEYLANDDRRKVYHRYRLRTCDPTRFTDTLEYDLKCPHCNGDLRLCGLPLDATTHGLYKCRRCDEATERR</sequence>
<dbReference type="RefSeq" id="WP_154477431.1">
    <property type="nucleotide sequence ID" value="NZ_VULY01000018.1"/>
</dbReference>
<organism evidence="1 2">
    <name type="scientific">Suipraeoptans intestinalis</name>
    <dbReference type="NCBI Taxonomy" id="2606628"/>
    <lineage>
        <taxon>Bacteria</taxon>
        <taxon>Bacillati</taxon>
        <taxon>Bacillota</taxon>
        <taxon>Clostridia</taxon>
        <taxon>Lachnospirales</taxon>
        <taxon>Lachnospiraceae</taxon>
        <taxon>Suipraeoptans</taxon>
    </lineage>
</organism>
<evidence type="ECO:0000313" key="1">
    <source>
        <dbReference type="EMBL" id="MSR94053.1"/>
    </source>
</evidence>
<gene>
    <name evidence="1" type="ORF">FYJ34_07230</name>
</gene>
<evidence type="ECO:0000313" key="2">
    <source>
        <dbReference type="Proteomes" id="UP000434409"/>
    </source>
</evidence>
<dbReference type="EMBL" id="VULY01000018">
    <property type="protein sequence ID" value="MSR94053.1"/>
    <property type="molecule type" value="Genomic_DNA"/>
</dbReference>
<keyword evidence="2" id="KW-1185">Reference proteome</keyword>
<reference evidence="1 2" key="1">
    <citation type="submission" date="2019-08" db="EMBL/GenBank/DDBJ databases">
        <title>In-depth cultivation of the pig gut microbiome towards novel bacterial diversity and tailored functional studies.</title>
        <authorList>
            <person name="Wylensek D."/>
            <person name="Hitch T.C.A."/>
            <person name="Clavel T."/>
        </authorList>
    </citation>
    <scope>NUCLEOTIDE SEQUENCE [LARGE SCALE GENOMIC DNA]</scope>
    <source>
        <strain evidence="1 2">68-1-5</strain>
    </source>
</reference>